<feature type="signal peptide" evidence="1">
    <location>
        <begin position="1"/>
        <end position="21"/>
    </location>
</feature>
<evidence type="ECO:0000313" key="2">
    <source>
        <dbReference type="EMBL" id="MFC5438225.1"/>
    </source>
</evidence>
<evidence type="ECO:0000256" key="1">
    <source>
        <dbReference type="SAM" id="SignalP"/>
    </source>
</evidence>
<keyword evidence="1" id="KW-0732">Signal</keyword>
<comment type="caution">
    <text evidence="2">The sequence shown here is derived from an EMBL/GenBank/DDBJ whole genome shotgun (WGS) entry which is preliminary data.</text>
</comment>
<dbReference type="EMBL" id="JBHSMK010000011">
    <property type="protein sequence ID" value="MFC5438225.1"/>
    <property type="molecule type" value="Genomic_DNA"/>
</dbReference>
<dbReference type="RefSeq" id="WP_377306842.1">
    <property type="nucleotide sequence ID" value="NZ_JBHSMK010000011.1"/>
</dbReference>
<accession>A0ABW0JR36</accession>
<proteinExistence type="predicted"/>
<name>A0ABW0JR36_9GAMM</name>
<keyword evidence="3" id="KW-1185">Reference proteome</keyword>
<evidence type="ECO:0000313" key="3">
    <source>
        <dbReference type="Proteomes" id="UP001596013"/>
    </source>
</evidence>
<organism evidence="2 3">
    <name type="scientific">Rhodanobacter umsongensis</name>
    <dbReference type="NCBI Taxonomy" id="633153"/>
    <lineage>
        <taxon>Bacteria</taxon>
        <taxon>Pseudomonadati</taxon>
        <taxon>Pseudomonadota</taxon>
        <taxon>Gammaproteobacteria</taxon>
        <taxon>Lysobacterales</taxon>
        <taxon>Rhodanobacteraceae</taxon>
        <taxon>Rhodanobacter</taxon>
    </lineage>
</organism>
<gene>
    <name evidence="2" type="ORF">ACFPME_16820</name>
</gene>
<reference evidence="3" key="1">
    <citation type="journal article" date="2019" name="Int. J. Syst. Evol. Microbiol.">
        <title>The Global Catalogue of Microorganisms (GCM) 10K type strain sequencing project: providing services to taxonomists for standard genome sequencing and annotation.</title>
        <authorList>
            <consortium name="The Broad Institute Genomics Platform"/>
            <consortium name="The Broad Institute Genome Sequencing Center for Infectious Disease"/>
            <person name="Wu L."/>
            <person name="Ma J."/>
        </authorList>
    </citation>
    <scope>NUCLEOTIDE SEQUENCE [LARGE SCALE GENOMIC DNA]</scope>
    <source>
        <strain evidence="3">JCM 17130</strain>
    </source>
</reference>
<sequence length="215" mass="24182">MRRSLLVVASFMLLAGVTAHAQNTGSIRYKWHDGQGLMHFSDSLTADAMKFGYDLVNDRGLVVQHVPRQLNAQERAAANKLAEEQAARQRAAQQIIDAEAQMLAAYPDEESYRISQQQSLDTIDQQIHTTQINLRSQEKALTDLLGRAADLENAKQPVPKYLADRIAEQRGVVTELRNTLHRQQGLHEQTVQQQAKELARYRELKAAQNKSAEQG</sequence>
<protein>
    <submittedName>
        <fullName evidence="2">DUF4124 domain-containing protein</fullName>
    </submittedName>
</protein>
<feature type="chain" id="PRO_5045102809" evidence="1">
    <location>
        <begin position="22"/>
        <end position="215"/>
    </location>
</feature>
<dbReference type="Proteomes" id="UP001596013">
    <property type="component" value="Unassembled WGS sequence"/>
</dbReference>